<proteinExistence type="inferred from homology"/>
<dbReference type="GO" id="GO:0005737">
    <property type="term" value="C:cytoplasm"/>
    <property type="evidence" value="ECO:0007669"/>
    <property type="project" value="UniProtKB-SubCell"/>
</dbReference>
<protein>
    <recommendedName>
        <fullName evidence="7">Protein-L-isoaspartate O-methyltransferase</fullName>
        <ecNumber evidence="7">2.1.1.77</ecNumber>
    </recommendedName>
    <alternativeName>
        <fullName evidence="7">L-isoaspartyl protein carboxyl methyltransferase</fullName>
    </alternativeName>
    <alternativeName>
        <fullName evidence="7">Protein L-isoaspartyl methyltransferase</fullName>
    </alternativeName>
    <alternativeName>
        <fullName evidence="7">Protein-beta-aspartate methyltransferase</fullName>
        <shortName evidence="7">PIMT</shortName>
    </alternativeName>
</protein>
<dbReference type="Pfam" id="PF01135">
    <property type="entry name" value="PCMT"/>
    <property type="match status" value="1"/>
</dbReference>
<comment type="catalytic activity">
    <reaction evidence="7">
        <text>[protein]-L-isoaspartate + S-adenosyl-L-methionine = [protein]-L-isoaspartate alpha-methyl ester + S-adenosyl-L-homocysteine</text>
        <dbReference type="Rhea" id="RHEA:12705"/>
        <dbReference type="Rhea" id="RHEA-COMP:12143"/>
        <dbReference type="Rhea" id="RHEA-COMP:12144"/>
        <dbReference type="ChEBI" id="CHEBI:57856"/>
        <dbReference type="ChEBI" id="CHEBI:59789"/>
        <dbReference type="ChEBI" id="CHEBI:90596"/>
        <dbReference type="ChEBI" id="CHEBI:90598"/>
        <dbReference type="EC" id="2.1.1.77"/>
    </reaction>
</comment>
<keyword evidence="4 7" id="KW-0489">Methyltransferase</keyword>
<evidence type="ECO:0000313" key="9">
    <source>
        <dbReference type="EMBL" id="TWG81788.1"/>
    </source>
</evidence>
<dbReference type="PANTHER" id="PTHR11579">
    <property type="entry name" value="PROTEIN-L-ISOASPARTATE O-METHYLTRANSFERASE"/>
    <property type="match status" value="1"/>
</dbReference>
<dbReference type="SUPFAM" id="SSF53335">
    <property type="entry name" value="S-adenosyl-L-methionine-dependent methyltransferases"/>
    <property type="match status" value="1"/>
</dbReference>
<dbReference type="InterPro" id="IPR000682">
    <property type="entry name" value="PCMT"/>
</dbReference>
<sequence>MRAPFQTSNKPSPFGHHFRSAGNSPMEQAEELRRRMVEMQIAARGVSDPAVLDAMREVPREYFVPPASRQSAYDDAPLGIAAGQTISQPYIVALMIEAARLRPGARVLEIGTGSGYAAAVMSRIAARVVTIERWPELAERAGETLRQLGYVNVEVHLADGMAGWAADAPYDAILAAAAGTGVPPAWLAQLAPGGTLVLPMGRIGHVQRLLRISKADDGTLTREDLGGVAFVPLVPDVAAPDDTTS</sequence>
<organism evidence="9 10">
    <name type="scientific">Cupriavidus gilardii J11</name>
    <dbReference type="NCBI Taxonomy" id="936133"/>
    <lineage>
        <taxon>Bacteria</taxon>
        <taxon>Pseudomonadati</taxon>
        <taxon>Pseudomonadota</taxon>
        <taxon>Betaproteobacteria</taxon>
        <taxon>Burkholderiales</taxon>
        <taxon>Burkholderiaceae</taxon>
        <taxon>Cupriavidus</taxon>
    </lineage>
</organism>
<evidence type="ECO:0000256" key="6">
    <source>
        <dbReference type="ARBA" id="ARBA00022691"/>
    </source>
</evidence>
<feature type="active site" evidence="7">
    <location>
        <position position="87"/>
    </location>
</feature>
<dbReference type="EC" id="2.1.1.77" evidence="7"/>
<dbReference type="GO" id="GO:0032259">
    <property type="term" value="P:methylation"/>
    <property type="evidence" value="ECO:0007669"/>
    <property type="project" value="UniProtKB-KW"/>
</dbReference>
<reference evidence="9 10" key="1">
    <citation type="submission" date="2019-07" db="EMBL/GenBank/DDBJ databases">
        <title>Genome sequencing of lignin-degrading bacterial isolates.</title>
        <authorList>
            <person name="Gladden J."/>
        </authorList>
    </citation>
    <scope>NUCLEOTIDE SEQUENCE [LARGE SCALE GENOMIC DNA]</scope>
    <source>
        <strain evidence="9 10">J11</strain>
    </source>
</reference>
<dbReference type="PANTHER" id="PTHR11579:SF0">
    <property type="entry name" value="PROTEIN-L-ISOASPARTATE(D-ASPARTATE) O-METHYLTRANSFERASE"/>
    <property type="match status" value="1"/>
</dbReference>
<dbReference type="GO" id="GO:0030091">
    <property type="term" value="P:protein repair"/>
    <property type="evidence" value="ECO:0007669"/>
    <property type="project" value="UniProtKB-UniRule"/>
</dbReference>
<dbReference type="Proteomes" id="UP000318141">
    <property type="component" value="Unassembled WGS sequence"/>
</dbReference>
<keyword evidence="3 7" id="KW-0963">Cytoplasm</keyword>
<evidence type="ECO:0000256" key="2">
    <source>
        <dbReference type="ARBA" id="ARBA00005369"/>
    </source>
</evidence>
<evidence type="ECO:0000256" key="7">
    <source>
        <dbReference type="HAMAP-Rule" id="MF_00090"/>
    </source>
</evidence>
<keyword evidence="5 7" id="KW-0808">Transferase</keyword>
<dbReference type="GO" id="GO:0004719">
    <property type="term" value="F:protein-L-isoaspartate (D-aspartate) O-methyltransferase activity"/>
    <property type="evidence" value="ECO:0007669"/>
    <property type="project" value="UniProtKB-UniRule"/>
</dbReference>
<dbReference type="Gene3D" id="3.40.50.150">
    <property type="entry name" value="Vaccinia Virus protein VP39"/>
    <property type="match status" value="1"/>
</dbReference>
<comment type="function">
    <text evidence="7">Catalyzes the methyl esterification of L-isoaspartyl residues in peptides and proteins that result from spontaneous decomposition of normal L-aspartyl and L-asparaginyl residues. It plays a role in the repair and/or degradation of damaged proteins.</text>
</comment>
<evidence type="ECO:0000256" key="3">
    <source>
        <dbReference type="ARBA" id="ARBA00022490"/>
    </source>
</evidence>
<comment type="caution">
    <text evidence="9">The sequence shown here is derived from an EMBL/GenBank/DDBJ whole genome shotgun (WGS) entry which is preliminary data.</text>
</comment>
<feature type="region of interest" description="Disordered" evidence="8">
    <location>
        <begin position="1"/>
        <end position="28"/>
    </location>
</feature>
<dbReference type="InterPro" id="IPR029063">
    <property type="entry name" value="SAM-dependent_MTases_sf"/>
</dbReference>
<accession>A0A562B9T8</accession>
<name>A0A562B9T8_9BURK</name>
<evidence type="ECO:0000256" key="8">
    <source>
        <dbReference type="SAM" id="MobiDB-lite"/>
    </source>
</evidence>
<dbReference type="NCBIfam" id="TIGR00080">
    <property type="entry name" value="pimt"/>
    <property type="match status" value="1"/>
</dbReference>
<keyword evidence="10" id="KW-1185">Reference proteome</keyword>
<dbReference type="FunFam" id="3.40.50.150:FF:000010">
    <property type="entry name" value="Protein-L-isoaspartate O-methyltransferase"/>
    <property type="match status" value="1"/>
</dbReference>
<dbReference type="NCBIfam" id="NF001453">
    <property type="entry name" value="PRK00312.1"/>
    <property type="match status" value="1"/>
</dbReference>
<comment type="similarity">
    <text evidence="2 7">Belongs to the methyltransferase superfamily. L-isoaspartyl/D-aspartyl protein methyltransferase family.</text>
</comment>
<gene>
    <name evidence="7" type="primary">pcm</name>
    <name evidence="9" type="ORF">L602_000400001070</name>
</gene>
<dbReference type="EMBL" id="VLJN01000034">
    <property type="protein sequence ID" value="TWG81788.1"/>
    <property type="molecule type" value="Genomic_DNA"/>
</dbReference>
<dbReference type="HAMAP" id="MF_00090">
    <property type="entry name" value="PIMT"/>
    <property type="match status" value="1"/>
</dbReference>
<dbReference type="AlphaFoldDB" id="A0A562B9T8"/>
<dbReference type="CDD" id="cd02440">
    <property type="entry name" value="AdoMet_MTases"/>
    <property type="match status" value="1"/>
</dbReference>
<evidence type="ECO:0000313" key="10">
    <source>
        <dbReference type="Proteomes" id="UP000318141"/>
    </source>
</evidence>
<evidence type="ECO:0000256" key="1">
    <source>
        <dbReference type="ARBA" id="ARBA00004496"/>
    </source>
</evidence>
<keyword evidence="6 7" id="KW-0949">S-adenosyl-L-methionine</keyword>
<dbReference type="PROSITE" id="PS01279">
    <property type="entry name" value="PCMT"/>
    <property type="match status" value="1"/>
</dbReference>
<evidence type="ECO:0000256" key="4">
    <source>
        <dbReference type="ARBA" id="ARBA00022603"/>
    </source>
</evidence>
<evidence type="ECO:0000256" key="5">
    <source>
        <dbReference type="ARBA" id="ARBA00022679"/>
    </source>
</evidence>
<feature type="compositionally biased region" description="Polar residues" evidence="8">
    <location>
        <begin position="1"/>
        <end position="11"/>
    </location>
</feature>
<comment type="subcellular location">
    <subcellularLocation>
        <location evidence="1 7">Cytoplasm</location>
    </subcellularLocation>
</comment>